<feature type="transmembrane region" description="Helical" evidence="1">
    <location>
        <begin position="179"/>
        <end position="199"/>
    </location>
</feature>
<evidence type="ECO:0000313" key="2">
    <source>
        <dbReference type="EMBL" id="CBY42979.1"/>
    </source>
</evidence>
<dbReference type="AlphaFoldDB" id="E4Z5K1"/>
<protein>
    <submittedName>
        <fullName evidence="2">Uncharacterized protein</fullName>
    </submittedName>
</protein>
<feature type="transmembrane region" description="Helical" evidence="1">
    <location>
        <begin position="356"/>
        <end position="378"/>
    </location>
</feature>
<gene>
    <name evidence="2" type="ORF">GSOID_T00026719001</name>
</gene>
<feature type="transmembrane region" description="Helical" evidence="1">
    <location>
        <begin position="65"/>
        <end position="84"/>
    </location>
</feature>
<feature type="non-terminal residue" evidence="2">
    <location>
        <position position="439"/>
    </location>
</feature>
<keyword evidence="1" id="KW-0472">Membrane</keyword>
<sequence length="439" mass="50052">MTFLNNLSLCLGGFEVFLFPMITRGFPIVQFIFEEQKLFMNEKCSEEDINNDVYCEEAKAVFGDIYSAMIVAINGGTFVFGFLYLKIGGAYLRLILGILMTMGLFLISYYQTSPQFFYAGMVLSSTGVIMWIPLNTMIGPIFKHNASYVILFLSALVVGSGATFWYGKLAYYAGFAFDSYVFIIAIASTMTILRTLLLFPSLPIPKDVPDDFCMFRNSILGRVFCRNQISPDAQGTTVLENKSITFKQYLPYLFHPVNIALMIWDYFGFFRSYTFIGWMVPWLNHGFHSHVVACTGNVTCIEGIQDLKSATMDSLGILQVVSPILPLLLMAKLKWNVSRYPKSYPLPQLRENINTLKTRGIVIMILAFSMTIIMWFPIPVASSGYSTFALILWILHLTFINLWYITFLSNFAPPQMIPLLFSFKFISFPIYYLNTPLYR</sequence>
<dbReference type="PANTHER" id="PTHR20765">
    <property type="entry name" value="SOLUTE CARRIER FAMILY 43 MEMBER 3-RELATED"/>
    <property type="match status" value="1"/>
</dbReference>
<feature type="transmembrane region" description="Helical" evidence="1">
    <location>
        <begin position="91"/>
        <end position="110"/>
    </location>
</feature>
<feature type="transmembrane region" description="Helical" evidence="1">
    <location>
        <begin position="116"/>
        <end position="134"/>
    </location>
</feature>
<feature type="transmembrane region" description="Helical" evidence="1">
    <location>
        <begin position="316"/>
        <end position="335"/>
    </location>
</feature>
<reference evidence="2" key="1">
    <citation type="journal article" date="2010" name="Science">
        <title>Plasticity of animal genome architecture unmasked by rapid evolution of a pelagic tunicate.</title>
        <authorList>
            <person name="Denoeud F."/>
            <person name="Henriet S."/>
            <person name="Mungpakdee S."/>
            <person name="Aury J.M."/>
            <person name="Da Silva C."/>
            <person name="Brinkmann H."/>
            <person name="Mikhaleva J."/>
            <person name="Olsen L.C."/>
            <person name="Jubin C."/>
            <person name="Canestro C."/>
            <person name="Bouquet J.M."/>
            <person name="Danks G."/>
            <person name="Poulain J."/>
            <person name="Campsteijn C."/>
            <person name="Adamski M."/>
            <person name="Cross I."/>
            <person name="Yadetie F."/>
            <person name="Muffato M."/>
            <person name="Louis A."/>
            <person name="Butcher S."/>
            <person name="Tsagkogeorga G."/>
            <person name="Konrad A."/>
            <person name="Singh S."/>
            <person name="Jensen M.F."/>
            <person name="Cong E.H."/>
            <person name="Eikeseth-Otteraa H."/>
            <person name="Noel B."/>
            <person name="Anthouard V."/>
            <person name="Porcel B.M."/>
            <person name="Kachouri-Lafond R."/>
            <person name="Nishino A."/>
            <person name="Ugolini M."/>
            <person name="Chourrout P."/>
            <person name="Nishida H."/>
            <person name="Aasland R."/>
            <person name="Huzurbazar S."/>
            <person name="Westhof E."/>
            <person name="Delsuc F."/>
            <person name="Lehrach H."/>
            <person name="Reinhardt R."/>
            <person name="Weissenbach J."/>
            <person name="Roy S.W."/>
            <person name="Artiguenave F."/>
            <person name="Postlethwait J.H."/>
            <person name="Manak J.R."/>
            <person name="Thompson E.M."/>
            <person name="Jaillon O."/>
            <person name="Du Pasquier L."/>
            <person name="Boudinot P."/>
            <person name="Liberles D.A."/>
            <person name="Volff J.N."/>
            <person name="Philippe H."/>
            <person name="Lenhard B."/>
            <person name="Roest Crollius H."/>
            <person name="Wincker P."/>
            <person name="Chourrout D."/>
        </authorList>
    </citation>
    <scope>NUCLEOTIDE SEQUENCE [LARGE SCALE GENOMIC DNA]</scope>
</reference>
<feature type="transmembrane region" description="Helical" evidence="1">
    <location>
        <begin position="7"/>
        <end position="33"/>
    </location>
</feature>
<keyword evidence="1" id="KW-0812">Transmembrane</keyword>
<name>E4Z5K1_OIKDI</name>
<feature type="transmembrane region" description="Helical" evidence="1">
    <location>
        <begin position="384"/>
        <end position="404"/>
    </location>
</feature>
<dbReference type="InterPro" id="IPR027197">
    <property type="entry name" value="SLC43A3"/>
</dbReference>
<feature type="transmembrane region" description="Helical" evidence="1">
    <location>
        <begin position="249"/>
        <end position="269"/>
    </location>
</feature>
<dbReference type="Proteomes" id="UP000011014">
    <property type="component" value="Unassembled WGS sequence"/>
</dbReference>
<keyword evidence="1" id="KW-1133">Transmembrane helix</keyword>
<dbReference type="EMBL" id="FN657707">
    <property type="protein sequence ID" value="CBY42979.1"/>
    <property type="molecule type" value="Genomic_DNA"/>
</dbReference>
<feature type="transmembrane region" description="Helical" evidence="1">
    <location>
        <begin position="146"/>
        <end position="167"/>
    </location>
</feature>
<proteinExistence type="predicted"/>
<organism evidence="2">
    <name type="scientific">Oikopleura dioica</name>
    <name type="common">Tunicate</name>
    <dbReference type="NCBI Taxonomy" id="34765"/>
    <lineage>
        <taxon>Eukaryota</taxon>
        <taxon>Metazoa</taxon>
        <taxon>Chordata</taxon>
        <taxon>Tunicata</taxon>
        <taxon>Appendicularia</taxon>
        <taxon>Copelata</taxon>
        <taxon>Oikopleuridae</taxon>
        <taxon>Oikopleura</taxon>
    </lineage>
</organism>
<accession>E4Z5K1</accession>
<dbReference type="PANTHER" id="PTHR20765:SF1">
    <property type="entry name" value="EQUILIBRATIVE NUCLEOBASE TRANSPORTER 1"/>
    <property type="match status" value="1"/>
</dbReference>
<evidence type="ECO:0000256" key="1">
    <source>
        <dbReference type="SAM" id="Phobius"/>
    </source>
</evidence>
<feature type="transmembrane region" description="Helical" evidence="1">
    <location>
        <begin position="416"/>
        <end position="433"/>
    </location>
</feature>